<keyword evidence="2" id="KW-1185">Reference proteome</keyword>
<evidence type="ECO:0000313" key="2">
    <source>
        <dbReference type="Proteomes" id="UP000184267"/>
    </source>
</evidence>
<protein>
    <submittedName>
        <fullName evidence="1">Uncharacterized protein</fullName>
    </submittedName>
</protein>
<reference evidence="1 2" key="1">
    <citation type="submission" date="2016-10" db="EMBL/GenBank/DDBJ databases">
        <title>Genome sequence of the basidiomycete white-rot fungus Trametes pubescens.</title>
        <authorList>
            <person name="Makela M.R."/>
            <person name="Granchi Z."/>
            <person name="Peng M."/>
            <person name="De Vries R.P."/>
            <person name="Grigoriev I."/>
            <person name="Riley R."/>
            <person name="Hilden K."/>
        </authorList>
    </citation>
    <scope>NUCLEOTIDE SEQUENCE [LARGE SCALE GENOMIC DNA]</scope>
    <source>
        <strain evidence="1 2">FBCC735</strain>
    </source>
</reference>
<sequence length="68" mass="7844">MGGSHYGVPAIGIVQTKGPTGTRIEFLYRREVSEDRRGCHTRLQTWQRELLRKMRKGVTFLRGQTQPT</sequence>
<dbReference type="AlphaFoldDB" id="A0A1M2VI43"/>
<dbReference type="Proteomes" id="UP000184267">
    <property type="component" value="Unassembled WGS sequence"/>
</dbReference>
<organism evidence="1 2">
    <name type="scientific">Trametes pubescens</name>
    <name type="common">White-rot fungus</name>
    <dbReference type="NCBI Taxonomy" id="154538"/>
    <lineage>
        <taxon>Eukaryota</taxon>
        <taxon>Fungi</taxon>
        <taxon>Dikarya</taxon>
        <taxon>Basidiomycota</taxon>
        <taxon>Agaricomycotina</taxon>
        <taxon>Agaricomycetes</taxon>
        <taxon>Polyporales</taxon>
        <taxon>Polyporaceae</taxon>
        <taxon>Trametes</taxon>
    </lineage>
</organism>
<name>A0A1M2VI43_TRAPU</name>
<accession>A0A1M2VI43</accession>
<dbReference type="EMBL" id="MNAD01001207">
    <property type="protein sequence ID" value="OJT07247.1"/>
    <property type="molecule type" value="Genomic_DNA"/>
</dbReference>
<comment type="caution">
    <text evidence="1">The sequence shown here is derived from an EMBL/GenBank/DDBJ whole genome shotgun (WGS) entry which is preliminary data.</text>
</comment>
<evidence type="ECO:0000313" key="1">
    <source>
        <dbReference type="EMBL" id="OJT07247.1"/>
    </source>
</evidence>
<proteinExistence type="predicted"/>
<gene>
    <name evidence="1" type="ORF">TRAPUB_1924</name>
</gene>